<gene>
    <name evidence="3" type="primary">LOC117650397</name>
</gene>
<name>A0A6P8ZXY6_THRPL</name>
<organism evidence="3">
    <name type="scientific">Thrips palmi</name>
    <name type="common">Melon thrips</name>
    <dbReference type="NCBI Taxonomy" id="161013"/>
    <lineage>
        <taxon>Eukaryota</taxon>
        <taxon>Metazoa</taxon>
        <taxon>Ecdysozoa</taxon>
        <taxon>Arthropoda</taxon>
        <taxon>Hexapoda</taxon>
        <taxon>Insecta</taxon>
        <taxon>Pterygota</taxon>
        <taxon>Neoptera</taxon>
        <taxon>Paraneoptera</taxon>
        <taxon>Thysanoptera</taxon>
        <taxon>Terebrantia</taxon>
        <taxon>Thripoidea</taxon>
        <taxon>Thripidae</taxon>
        <taxon>Thrips</taxon>
    </lineage>
</organism>
<proteinExistence type="predicted"/>
<dbReference type="KEGG" id="tpal:117650397"/>
<accession>A0A6P8ZXY6</accession>
<keyword evidence="1" id="KW-0732">Signal</keyword>
<dbReference type="AlphaFoldDB" id="A0A6P8ZXY6"/>
<evidence type="ECO:0000313" key="2">
    <source>
        <dbReference type="Proteomes" id="UP000515158"/>
    </source>
</evidence>
<keyword evidence="2" id="KW-1185">Reference proteome</keyword>
<dbReference type="Proteomes" id="UP000515158">
    <property type="component" value="Unplaced"/>
</dbReference>
<evidence type="ECO:0000256" key="1">
    <source>
        <dbReference type="SAM" id="SignalP"/>
    </source>
</evidence>
<evidence type="ECO:0000313" key="3">
    <source>
        <dbReference type="RefSeq" id="XP_034249696.1"/>
    </source>
</evidence>
<reference evidence="3" key="1">
    <citation type="submission" date="2025-08" db="UniProtKB">
        <authorList>
            <consortium name="RefSeq"/>
        </authorList>
    </citation>
    <scope>IDENTIFICATION</scope>
    <source>
        <tissue evidence="3">Total insect</tissue>
    </source>
</reference>
<dbReference type="GeneID" id="117650397"/>
<feature type="chain" id="PRO_5027997120" evidence="1">
    <location>
        <begin position="24"/>
        <end position="193"/>
    </location>
</feature>
<dbReference type="InParanoid" id="A0A6P8ZXY6"/>
<sequence>MPLMLPHADYMIVLCIFACGSAAKSIPGYAGPYIAIVERILSCNDDDPKLRMFLHVSHFNRYNPTEKQRVSGNVTVFETFDDDVWMDIRLGLRSNNEWKKNAFVFKFPNQGCSRFRAFLPSFFSVMYKGVSMVGACSVPAGVYVFDEPVDWTFPNVPVFPYGHYLATMKGGRGNTNIIKMCSQFELRIIPKSQ</sequence>
<feature type="signal peptide" evidence="1">
    <location>
        <begin position="1"/>
        <end position="23"/>
    </location>
</feature>
<protein>
    <submittedName>
        <fullName evidence="3">Uncharacterized protein LOC117650397</fullName>
    </submittedName>
</protein>
<dbReference type="RefSeq" id="XP_034249696.1">
    <property type="nucleotide sequence ID" value="XM_034393805.1"/>
</dbReference>